<keyword evidence="2" id="KW-1185">Reference proteome</keyword>
<dbReference type="AlphaFoldDB" id="A0A1Y2J2J2"/>
<organism evidence="1 2">
    <name type="scientific">Trametes coccinea (strain BRFM310)</name>
    <name type="common">Pycnoporus coccineus</name>
    <dbReference type="NCBI Taxonomy" id="1353009"/>
    <lineage>
        <taxon>Eukaryota</taxon>
        <taxon>Fungi</taxon>
        <taxon>Dikarya</taxon>
        <taxon>Basidiomycota</taxon>
        <taxon>Agaricomycotina</taxon>
        <taxon>Agaricomycetes</taxon>
        <taxon>Polyporales</taxon>
        <taxon>Polyporaceae</taxon>
        <taxon>Trametes</taxon>
    </lineage>
</organism>
<dbReference type="EMBL" id="KZ084088">
    <property type="protein sequence ID" value="OSD07625.1"/>
    <property type="molecule type" value="Genomic_DNA"/>
</dbReference>
<dbReference type="Proteomes" id="UP000193067">
    <property type="component" value="Unassembled WGS sequence"/>
</dbReference>
<protein>
    <submittedName>
        <fullName evidence="1">Uncharacterized protein</fullName>
    </submittedName>
</protein>
<evidence type="ECO:0000313" key="1">
    <source>
        <dbReference type="EMBL" id="OSD07625.1"/>
    </source>
</evidence>
<name>A0A1Y2J2J2_TRAC3</name>
<reference evidence="1 2" key="1">
    <citation type="journal article" date="2015" name="Biotechnol. Biofuels">
        <title>Enhanced degradation of softwood versus hardwood by the white-rot fungus Pycnoporus coccineus.</title>
        <authorList>
            <person name="Couturier M."/>
            <person name="Navarro D."/>
            <person name="Chevret D."/>
            <person name="Henrissat B."/>
            <person name="Piumi F."/>
            <person name="Ruiz-Duenas F.J."/>
            <person name="Martinez A.T."/>
            <person name="Grigoriev I.V."/>
            <person name="Riley R."/>
            <person name="Lipzen A."/>
            <person name="Berrin J.G."/>
            <person name="Master E.R."/>
            <person name="Rosso M.N."/>
        </authorList>
    </citation>
    <scope>NUCLEOTIDE SEQUENCE [LARGE SCALE GENOMIC DNA]</scope>
    <source>
        <strain evidence="1 2">BRFM310</strain>
    </source>
</reference>
<sequence>MPRRKTAEESIRSASAVLSSSSSLLHSPIDARPDPIVIINQRLIPAAWSPSHPPNPPGVASHPWAVPNVFAMAPQGCIATPVHNRRLLPFGSLRTHHVRGSLSALIAILRAHVHENAQAAAASSSVVSQIERPVQLPVLVPGLRSAHMKMNGPPTSPSCPSCQGLGALGWVRVARAILAVRGAGRGFVPWEHR</sequence>
<evidence type="ECO:0000313" key="2">
    <source>
        <dbReference type="Proteomes" id="UP000193067"/>
    </source>
</evidence>
<accession>A0A1Y2J2J2</accession>
<proteinExistence type="predicted"/>
<gene>
    <name evidence="1" type="ORF">PYCCODRAFT_632391</name>
</gene>